<evidence type="ECO:0000313" key="4">
    <source>
        <dbReference type="Proteomes" id="UP000189911"/>
    </source>
</evidence>
<dbReference type="SUPFAM" id="SSF52833">
    <property type="entry name" value="Thioredoxin-like"/>
    <property type="match status" value="1"/>
</dbReference>
<evidence type="ECO:0000313" key="3">
    <source>
        <dbReference type="EMBL" id="SCV04113.1"/>
    </source>
</evidence>
<sequence length="224" mass="25363">MPVDKLHQYQIRLLSHARGNDNNADRDSDDGDASDASLDELLDELDGEDDEFIQKYREQRLQQIATDMRTIKENVETEQYGQVTTVTEEREVIRLTASSNQVVIHFALDTFRKCSTMDSKLSQLASKHLLTQFIRVSVDKCPFLVAKLQIKVLPFVIAYNKGVERTRIVGFSKLGNQPEDFDVAVLENILFQAGVLANKSRTSHESRWKASKGRGSDSDSDLDL</sequence>
<dbReference type="Gene3D" id="3.40.30.10">
    <property type="entry name" value="Glutaredoxin"/>
    <property type="match status" value="1"/>
</dbReference>
<dbReference type="InterPro" id="IPR036249">
    <property type="entry name" value="Thioredoxin-like_sf"/>
</dbReference>
<dbReference type="InterPro" id="IPR024253">
    <property type="entry name" value="Phosducin_thioredoxin-like_dom"/>
</dbReference>
<dbReference type="CDD" id="cd02989">
    <property type="entry name" value="Phd_like_TxnDC9"/>
    <property type="match status" value="1"/>
</dbReference>
<evidence type="ECO:0000259" key="2">
    <source>
        <dbReference type="Pfam" id="PF02114"/>
    </source>
</evidence>
<keyword evidence="4" id="KW-1185">Reference proteome</keyword>
<comment type="similarity">
    <text evidence="1">Belongs to the phosducin family.</text>
</comment>
<feature type="domain" description="Phosducin" evidence="2">
    <location>
        <begin position="21"/>
        <end position="218"/>
    </location>
</feature>
<accession>A0A1G4KI94</accession>
<evidence type="ECO:0000256" key="1">
    <source>
        <dbReference type="ARBA" id="ARBA00009686"/>
    </source>
</evidence>
<dbReference type="AlphaFoldDB" id="A0A1G4KI94"/>
<name>A0A1G4KI94_9SACH</name>
<dbReference type="Proteomes" id="UP000189911">
    <property type="component" value="Chromosome G"/>
</dbReference>
<proteinExistence type="inferred from homology"/>
<dbReference type="OrthoDB" id="10257948at2759"/>
<protein>
    <submittedName>
        <fullName evidence="3">LANO_0G08240g1_1</fullName>
    </submittedName>
</protein>
<organism evidence="3 4">
    <name type="scientific">Lachancea nothofagi CBS 11611</name>
    <dbReference type="NCBI Taxonomy" id="1266666"/>
    <lineage>
        <taxon>Eukaryota</taxon>
        <taxon>Fungi</taxon>
        <taxon>Dikarya</taxon>
        <taxon>Ascomycota</taxon>
        <taxon>Saccharomycotina</taxon>
        <taxon>Saccharomycetes</taxon>
        <taxon>Saccharomycetales</taxon>
        <taxon>Saccharomycetaceae</taxon>
        <taxon>Lachancea</taxon>
    </lineage>
</organism>
<gene>
    <name evidence="3" type="ORF">LANO_0G08240G</name>
</gene>
<dbReference type="Pfam" id="PF02114">
    <property type="entry name" value="Phosducin"/>
    <property type="match status" value="1"/>
</dbReference>
<dbReference type="EMBL" id="LT598453">
    <property type="protein sequence ID" value="SCV04113.1"/>
    <property type="molecule type" value="Genomic_DNA"/>
</dbReference>
<dbReference type="PANTHER" id="PTHR21148">
    <property type="entry name" value="THIOREDOXIN DOMAIN-CONTAINING PROTEIN 9"/>
    <property type="match status" value="1"/>
</dbReference>
<reference evidence="4" key="1">
    <citation type="submission" date="2016-03" db="EMBL/GenBank/DDBJ databases">
        <authorList>
            <person name="Devillers Hugo."/>
        </authorList>
    </citation>
    <scope>NUCLEOTIDE SEQUENCE [LARGE SCALE GENOMIC DNA]</scope>
</reference>